<dbReference type="Gene3D" id="3.50.50.60">
    <property type="entry name" value="FAD/NAD(P)-binding domain"/>
    <property type="match status" value="1"/>
</dbReference>
<sequence>MTGDLTDELRGTSVWTDDLLARAGIPMMAYPLVSVGGGFGSFTLIDRLRIYGVAPQNLRVVTQSPNPWETYRRLAANSQIPDHERIRSDSASCPDNLWGFPSYAFTEAWADKSLKPILGVTTEPILADYFTPRAGQVFRATTREAERIGWGQMLQPGRARMVRRHAAGGYVVLVTPPAGWGPTRRVALRCRWVHLGVGYPGVNFTPDLQDYRERTRDFTSVVNAYEPHEHVYERLRGRGGRVLVRGAGIVGSRILQRLLDEHERHGARIEVLHLFRSWRDGATGPPTFRREAKNGFSYQAFNYSKAAWGGTLKERLERLTGQERADFIKAMGGTNTPHRKDWDTQLDRARASGVYRAAVGTVQSVERGPTGILTTIATPDGQRLPLEADVIIDATGLVADLKQSQLLADLLDHTGAGRNPMGRLDVSNHFEVTGTRGDPGRIYASGSIVLGGPYAPVDSFLGLQYVAQQISDDLVRQGFATKFGPGRSIGQWWRWARGVAP</sequence>
<reference evidence="1 2" key="1">
    <citation type="submission" date="2024-04" db="EMBL/GenBank/DDBJ databases">
        <title>Isolation of an actinomycete strain from pig manure.</title>
        <authorList>
            <person name="Gong T."/>
            <person name="Yu Z."/>
            <person name="An M."/>
            <person name="Wei C."/>
            <person name="Yang W."/>
            <person name="Liu L."/>
        </authorList>
    </citation>
    <scope>NUCLEOTIDE SEQUENCE [LARGE SCALE GENOMIC DNA]</scope>
    <source>
        <strain evidence="1 2">ZF39</strain>
    </source>
</reference>
<accession>A0ABZ3FKY8</accession>
<dbReference type="SUPFAM" id="SSF51905">
    <property type="entry name" value="FAD/NAD(P)-binding domain"/>
    <property type="match status" value="1"/>
</dbReference>
<dbReference type="Proteomes" id="UP001442841">
    <property type="component" value="Chromosome"/>
</dbReference>
<evidence type="ECO:0000313" key="2">
    <source>
        <dbReference type="Proteomes" id="UP001442841"/>
    </source>
</evidence>
<gene>
    <name evidence="1" type="ORF">AADG42_00305</name>
</gene>
<dbReference type="EMBL" id="CP154795">
    <property type="protein sequence ID" value="XAN05810.1"/>
    <property type="molecule type" value="Genomic_DNA"/>
</dbReference>
<name>A0ABZ3FKY8_9ACTN</name>
<proteinExistence type="predicted"/>
<evidence type="ECO:0000313" key="1">
    <source>
        <dbReference type="EMBL" id="XAN05810.1"/>
    </source>
</evidence>
<dbReference type="RefSeq" id="WP_425307243.1">
    <property type="nucleotide sequence ID" value="NZ_CP154795.1"/>
</dbReference>
<organism evidence="1 2">
    <name type="scientific">Ammonicoccus fulvus</name>
    <dbReference type="NCBI Taxonomy" id="3138240"/>
    <lineage>
        <taxon>Bacteria</taxon>
        <taxon>Bacillati</taxon>
        <taxon>Actinomycetota</taxon>
        <taxon>Actinomycetes</taxon>
        <taxon>Propionibacteriales</taxon>
        <taxon>Propionibacteriaceae</taxon>
        <taxon>Ammonicoccus</taxon>
    </lineage>
</organism>
<dbReference type="InterPro" id="IPR036188">
    <property type="entry name" value="FAD/NAD-bd_sf"/>
</dbReference>
<keyword evidence="2" id="KW-1185">Reference proteome</keyword>
<evidence type="ECO:0008006" key="3">
    <source>
        <dbReference type="Google" id="ProtNLM"/>
    </source>
</evidence>
<protein>
    <recommendedName>
        <fullName evidence="3">FAD-dependent urate hydroxylase HpyO FAD/NAD(P)-binding domain-containing protein</fullName>
    </recommendedName>
</protein>